<evidence type="ECO:0000313" key="3">
    <source>
        <dbReference type="Proteomes" id="UP001642464"/>
    </source>
</evidence>
<dbReference type="Proteomes" id="UP001642464">
    <property type="component" value="Unassembled WGS sequence"/>
</dbReference>
<keyword evidence="1" id="KW-0396">Initiation factor</keyword>
<evidence type="ECO:0000313" key="1">
    <source>
        <dbReference type="EMBL" id="CAK9009120.1"/>
    </source>
</evidence>
<name>A0ABP0J416_9DINO</name>
<evidence type="ECO:0000313" key="2">
    <source>
        <dbReference type="EMBL" id="CAK9009121.1"/>
    </source>
</evidence>
<dbReference type="EMBL" id="CAXAMM010005912">
    <property type="protein sequence ID" value="CAK9009121.1"/>
    <property type="molecule type" value="Genomic_DNA"/>
</dbReference>
<feature type="non-terminal residue" evidence="1">
    <location>
        <position position="1"/>
    </location>
</feature>
<protein>
    <submittedName>
        <fullName evidence="1">Eukaryotic translation initiation factor isoform 4G-2</fullName>
    </submittedName>
</protein>
<proteinExistence type="predicted"/>
<dbReference type="GO" id="GO:0003743">
    <property type="term" value="F:translation initiation factor activity"/>
    <property type="evidence" value="ECO:0007669"/>
    <property type="project" value="UniProtKB-KW"/>
</dbReference>
<reference evidence="1 3" key="1">
    <citation type="submission" date="2024-02" db="EMBL/GenBank/DDBJ databases">
        <authorList>
            <person name="Chen Y."/>
            <person name="Shah S."/>
            <person name="Dougan E. K."/>
            <person name="Thang M."/>
            <person name="Chan C."/>
        </authorList>
    </citation>
    <scope>NUCLEOTIDE SEQUENCE [LARGE SCALE GENOMIC DNA]</scope>
</reference>
<accession>A0ABP0J416</accession>
<keyword evidence="3" id="KW-1185">Reference proteome</keyword>
<gene>
    <name evidence="1" type="ORF">SCF082_LOCUS10174</name>
    <name evidence="2" type="ORF">SCF082_LOCUS10175</name>
</gene>
<feature type="non-terminal residue" evidence="1">
    <location>
        <position position="103"/>
    </location>
</feature>
<sequence>AGHRAKACPAAGKRKAETDADINMVASCESGEPDSIQLAVEEHGTVPDDIAMEGRLRRYLEMLVSAGFDLSQVQVFQREKGFRFGNGEKNITSVCLFVPTFME</sequence>
<comment type="caution">
    <text evidence="1">The sequence shown here is derived from an EMBL/GenBank/DDBJ whole genome shotgun (WGS) entry which is preliminary data.</text>
</comment>
<keyword evidence="1" id="KW-0648">Protein biosynthesis</keyword>
<organism evidence="1 3">
    <name type="scientific">Durusdinium trenchii</name>
    <dbReference type="NCBI Taxonomy" id="1381693"/>
    <lineage>
        <taxon>Eukaryota</taxon>
        <taxon>Sar</taxon>
        <taxon>Alveolata</taxon>
        <taxon>Dinophyceae</taxon>
        <taxon>Suessiales</taxon>
        <taxon>Symbiodiniaceae</taxon>
        <taxon>Durusdinium</taxon>
    </lineage>
</organism>
<dbReference type="EMBL" id="CAXAMM010005911">
    <property type="protein sequence ID" value="CAK9009120.1"/>
    <property type="molecule type" value="Genomic_DNA"/>
</dbReference>